<reference evidence="1 2" key="1">
    <citation type="submission" date="2019-09" db="EMBL/GenBank/DDBJ databases">
        <title>Phylogeny of genus Pseudoclavibacter and closely related genus.</title>
        <authorList>
            <person name="Li Y."/>
        </authorList>
    </citation>
    <scope>NUCLEOTIDE SEQUENCE [LARGE SCALE GENOMIC DNA]</scope>
    <source>
        <strain evidence="1 2">JCM 16921</strain>
    </source>
</reference>
<dbReference type="EMBL" id="WBKA01000002">
    <property type="protein sequence ID" value="KAB1633003.1"/>
    <property type="molecule type" value="Genomic_DNA"/>
</dbReference>
<proteinExistence type="predicted"/>
<evidence type="ECO:0008006" key="3">
    <source>
        <dbReference type="Google" id="ProtNLM"/>
    </source>
</evidence>
<dbReference type="AlphaFoldDB" id="A0A7C8FL89"/>
<keyword evidence="2" id="KW-1185">Reference proteome</keyword>
<dbReference type="Gene3D" id="3.40.50.1820">
    <property type="entry name" value="alpha/beta hydrolase"/>
    <property type="match status" value="1"/>
</dbReference>
<name>A0A7C8FL89_9MICO</name>
<accession>A0A7C8FL89</accession>
<dbReference type="Proteomes" id="UP000481339">
    <property type="component" value="Unassembled WGS sequence"/>
</dbReference>
<organism evidence="1 2">
    <name type="scientific">Pseudoclavibacter caeni</name>
    <dbReference type="NCBI Taxonomy" id="908846"/>
    <lineage>
        <taxon>Bacteria</taxon>
        <taxon>Bacillati</taxon>
        <taxon>Actinomycetota</taxon>
        <taxon>Actinomycetes</taxon>
        <taxon>Micrococcales</taxon>
        <taxon>Microbacteriaceae</taxon>
        <taxon>Pseudoclavibacter</taxon>
    </lineage>
</organism>
<evidence type="ECO:0000313" key="1">
    <source>
        <dbReference type="EMBL" id="KAB1633003.1"/>
    </source>
</evidence>
<protein>
    <recommendedName>
        <fullName evidence="3">Alpha/beta hydrolase</fullName>
    </recommendedName>
</protein>
<gene>
    <name evidence="1" type="ORF">F8O02_03905</name>
</gene>
<dbReference type="RefSeq" id="WP_158035925.1">
    <property type="nucleotide sequence ID" value="NZ_BAAAZV010000003.1"/>
</dbReference>
<comment type="caution">
    <text evidence="1">The sequence shown here is derived from an EMBL/GenBank/DDBJ whole genome shotgun (WGS) entry which is preliminary data.</text>
</comment>
<dbReference type="SUPFAM" id="SSF53474">
    <property type="entry name" value="alpha/beta-Hydrolases"/>
    <property type="match status" value="1"/>
</dbReference>
<dbReference type="OrthoDB" id="5145325at2"/>
<evidence type="ECO:0000313" key="2">
    <source>
        <dbReference type="Proteomes" id="UP000481339"/>
    </source>
</evidence>
<sequence>MRVLILGGNSPHHHDWIRSLSQFLADRGHDPVLQDYRHWQTGDADADLDHEIAVAGRLMRDKGPDDSTAIVAKSVGCMIAALGTARNVLVPERCLLLGMPLDGIAGQTPDLPAAMRTLPATTLVQHEHDPYGSAATVRAWLATVDAPRVRLVVTPGDTHAYTDLHRIERELVAVR</sequence>
<dbReference type="InterPro" id="IPR029058">
    <property type="entry name" value="AB_hydrolase_fold"/>
</dbReference>